<evidence type="ECO:0000313" key="2">
    <source>
        <dbReference type="Proteomes" id="UP000663836"/>
    </source>
</evidence>
<reference evidence="1" key="1">
    <citation type="submission" date="2021-02" db="EMBL/GenBank/DDBJ databases">
        <authorList>
            <person name="Nowell W R."/>
        </authorList>
    </citation>
    <scope>NUCLEOTIDE SEQUENCE</scope>
</reference>
<protein>
    <submittedName>
        <fullName evidence="1">Uncharacterized protein</fullName>
    </submittedName>
</protein>
<dbReference type="EMBL" id="CAJOBD010005653">
    <property type="protein sequence ID" value="CAF4038043.1"/>
    <property type="molecule type" value="Genomic_DNA"/>
</dbReference>
<name>A0A819R2Y1_9BILA</name>
<sequence>MLTSSVDCQLITTTMKSSREKDEIAAAEATLVYHDVRHRISYIAQQCTIDALKSLFASSSIVRSLSCAETKVAAIATEVLALWGVGIKKINKDVVRRNIEC</sequence>
<evidence type="ECO:0000313" key="1">
    <source>
        <dbReference type="EMBL" id="CAF4038043.1"/>
    </source>
</evidence>
<gene>
    <name evidence="1" type="ORF">JBS370_LOCUS28339</name>
</gene>
<dbReference type="AlphaFoldDB" id="A0A819R2Y1"/>
<organism evidence="1 2">
    <name type="scientific">Rotaria sordida</name>
    <dbReference type="NCBI Taxonomy" id="392033"/>
    <lineage>
        <taxon>Eukaryota</taxon>
        <taxon>Metazoa</taxon>
        <taxon>Spiralia</taxon>
        <taxon>Gnathifera</taxon>
        <taxon>Rotifera</taxon>
        <taxon>Eurotatoria</taxon>
        <taxon>Bdelloidea</taxon>
        <taxon>Philodinida</taxon>
        <taxon>Philodinidae</taxon>
        <taxon>Rotaria</taxon>
    </lineage>
</organism>
<comment type="caution">
    <text evidence="1">The sequence shown here is derived from an EMBL/GenBank/DDBJ whole genome shotgun (WGS) entry which is preliminary data.</text>
</comment>
<proteinExistence type="predicted"/>
<dbReference type="Proteomes" id="UP000663836">
    <property type="component" value="Unassembled WGS sequence"/>
</dbReference>
<accession>A0A819R2Y1</accession>